<protein>
    <submittedName>
        <fullName evidence="3">Uncharacterized protein</fullName>
    </submittedName>
</protein>
<evidence type="ECO:0000313" key="3">
    <source>
        <dbReference type="EnsemblMetazoa" id="GPPI005103-PA"/>
    </source>
</evidence>
<accession>A0A1B0AQP4</accession>
<evidence type="ECO:0000256" key="2">
    <source>
        <dbReference type="SAM" id="SignalP"/>
    </source>
</evidence>
<reference evidence="4" key="1">
    <citation type="submission" date="2015-01" db="EMBL/GenBank/DDBJ databases">
        <authorList>
            <person name="Aksoy S."/>
            <person name="Warren W."/>
            <person name="Wilson R.K."/>
        </authorList>
    </citation>
    <scope>NUCLEOTIDE SEQUENCE [LARGE SCALE GENOMIC DNA]</scope>
    <source>
        <strain evidence="4">IAEA</strain>
    </source>
</reference>
<reference evidence="3" key="2">
    <citation type="submission" date="2020-05" db="UniProtKB">
        <authorList>
            <consortium name="EnsemblMetazoa"/>
        </authorList>
    </citation>
    <scope>IDENTIFICATION</scope>
    <source>
        <strain evidence="3">IAEA</strain>
    </source>
</reference>
<feature type="signal peptide" evidence="2">
    <location>
        <begin position="1"/>
        <end position="21"/>
    </location>
</feature>
<dbReference type="Proteomes" id="UP000092460">
    <property type="component" value="Unassembled WGS sequence"/>
</dbReference>
<name>A0A1B0AQP4_9MUSC</name>
<dbReference type="EnsemblMetazoa" id="GPPI005103-RA">
    <property type="protein sequence ID" value="GPPI005103-PA"/>
    <property type="gene ID" value="GPPI005103"/>
</dbReference>
<organism evidence="3 4">
    <name type="scientific">Glossina palpalis gambiensis</name>
    <dbReference type="NCBI Taxonomy" id="67801"/>
    <lineage>
        <taxon>Eukaryota</taxon>
        <taxon>Metazoa</taxon>
        <taxon>Ecdysozoa</taxon>
        <taxon>Arthropoda</taxon>
        <taxon>Hexapoda</taxon>
        <taxon>Insecta</taxon>
        <taxon>Pterygota</taxon>
        <taxon>Neoptera</taxon>
        <taxon>Endopterygota</taxon>
        <taxon>Diptera</taxon>
        <taxon>Brachycera</taxon>
        <taxon>Muscomorpha</taxon>
        <taxon>Hippoboscoidea</taxon>
        <taxon>Glossinidae</taxon>
        <taxon>Glossina</taxon>
    </lineage>
</organism>
<keyword evidence="2" id="KW-0732">Signal</keyword>
<keyword evidence="1" id="KW-1133">Transmembrane helix</keyword>
<keyword evidence="1" id="KW-0472">Membrane</keyword>
<evidence type="ECO:0000256" key="1">
    <source>
        <dbReference type="SAM" id="Phobius"/>
    </source>
</evidence>
<dbReference type="EMBL" id="JXJN01001993">
    <property type="status" value="NOT_ANNOTATED_CDS"/>
    <property type="molecule type" value="Genomic_DNA"/>
</dbReference>
<evidence type="ECO:0000313" key="4">
    <source>
        <dbReference type="Proteomes" id="UP000092460"/>
    </source>
</evidence>
<proteinExistence type="predicted"/>
<sequence length="170" mass="20065">MLNWPKLICLPIFLSTVGIYARRKNSNIDFKFSENNEKLKMGQWGSEMFVKTKRLSVFKFLNLVTPWVNFALDNYILIIIPYHTRIFFTLYNKFMQLTLFMFQTRRMLISLLSLDQQPLDKRLLCLSSTLLFSILLYMCLNNVLLPIITPLMKILLTNNWKIGADAFHAE</sequence>
<feature type="transmembrane region" description="Helical" evidence="1">
    <location>
        <begin position="123"/>
        <end position="148"/>
    </location>
</feature>
<feature type="chain" id="PRO_5008404054" evidence="2">
    <location>
        <begin position="22"/>
        <end position="170"/>
    </location>
</feature>
<keyword evidence="1" id="KW-0812">Transmembrane</keyword>
<dbReference type="AlphaFoldDB" id="A0A1B0AQP4"/>
<keyword evidence="4" id="KW-1185">Reference proteome</keyword>
<dbReference type="VEuPathDB" id="VectorBase:GPPI005103"/>